<dbReference type="InterPro" id="IPR004704">
    <property type="entry name" value="PTS_IID_man"/>
</dbReference>
<evidence type="ECO:0000313" key="3">
    <source>
        <dbReference type="Proteomes" id="UP001057280"/>
    </source>
</evidence>
<name>A0AB35HLI3_TETHA</name>
<sequence length="293" mass="32002">MAEEKLNDEEIKKEEDNNNIVLSKKDIVKSFWRWRFFVQSNYNYERLQSTGVIFSLSPVLKKLYGPKTDEMSEALKRHIQFFNTEPAFGGTILGMTIAIEEEKANGAPINTDTINGLKTGMMGPLAGIGDTLWQGTLIPILLSFTLPFASQGNIVLGPILFAVLHMGLMLVLSYNVWMFGYRRGREGVQELLSGSALPKVMSFAQTLGAIVIGGLAAQFVDVVSPATLNLSSDVTLSIQEDVLDELVVGILPLGITLLTYYLLKKQFKPTTVLAVLIILGAVLAGFGIIGTAE</sequence>
<dbReference type="PROSITE" id="PS51108">
    <property type="entry name" value="PTS_EIID"/>
    <property type="match status" value="1"/>
</dbReference>
<keyword evidence="1" id="KW-0812">Transmembrane</keyword>
<feature type="transmembrane region" description="Helical" evidence="1">
    <location>
        <begin position="155"/>
        <end position="179"/>
    </location>
</feature>
<dbReference type="AlphaFoldDB" id="A0AB35HLI3"/>
<reference evidence="2" key="2">
    <citation type="journal article" date="2021" name="BMC Microbiol.">
        <title>The diversity among the species Tetragenococcus halophilus including new isolates from a lupine seed fermentation.</title>
        <authorList>
            <person name="Link T."/>
            <person name="Vogel R.F."/>
            <person name="Ehrmann M.A."/>
        </authorList>
    </citation>
    <scope>NUCLEOTIDE SEQUENCE</scope>
    <source>
        <strain evidence="2">TMW 2.2257</strain>
    </source>
</reference>
<proteinExistence type="predicted"/>
<feature type="transmembrane region" description="Helical" evidence="1">
    <location>
        <begin position="246"/>
        <end position="263"/>
    </location>
</feature>
<reference evidence="2" key="1">
    <citation type="submission" date="2020-06" db="EMBL/GenBank/DDBJ databases">
        <authorList>
            <person name="Link T."/>
            <person name="Ehrmann M."/>
        </authorList>
    </citation>
    <scope>NUCLEOTIDE SEQUENCE</scope>
    <source>
        <strain evidence="2">TMW 2.2257</strain>
    </source>
</reference>
<dbReference type="Pfam" id="PF03613">
    <property type="entry name" value="EIID-AGA"/>
    <property type="match status" value="1"/>
</dbReference>
<dbReference type="GO" id="GO:0009401">
    <property type="term" value="P:phosphoenolpyruvate-dependent sugar phosphotransferase system"/>
    <property type="evidence" value="ECO:0007669"/>
    <property type="project" value="InterPro"/>
</dbReference>
<dbReference type="RefSeq" id="WP_212880512.1">
    <property type="nucleotide sequence ID" value="NZ_BLRO02000034.1"/>
</dbReference>
<dbReference type="EMBL" id="JACACB010000002">
    <property type="protein sequence ID" value="MCO8297051.1"/>
    <property type="molecule type" value="Genomic_DNA"/>
</dbReference>
<accession>A0AB35HLI3</accession>
<feature type="transmembrane region" description="Helical" evidence="1">
    <location>
        <begin position="200"/>
        <end position="220"/>
    </location>
</feature>
<dbReference type="Proteomes" id="UP001057280">
    <property type="component" value="Unassembled WGS sequence"/>
</dbReference>
<dbReference type="GO" id="GO:0005886">
    <property type="term" value="C:plasma membrane"/>
    <property type="evidence" value="ECO:0007669"/>
    <property type="project" value="TreeGrafter"/>
</dbReference>
<dbReference type="InterPro" id="IPR050303">
    <property type="entry name" value="GatZ_KbaZ_carbometab"/>
</dbReference>
<keyword evidence="1" id="KW-1133">Transmembrane helix</keyword>
<organism evidence="2 3">
    <name type="scientific">Tetragenococcus halophilus</name>
    <name type="common">Pediococcus halophilus</name>
    <dbReference type="NCBI Taxonomy" id="51669"/>
    <lineage>
        <taxon>Bacteria</taxon>
        <taxon>Bacillati</taxon>
        <taxon>Bacillota</taxon>
        <taxon>Bacilli</taxon>
        <taxon>Lactobacillales</taxon>
        <taxon>Enterococcaceae</taxon>
        <taxon>Tetragenococcus</taxon>
    </lineage>
</organism>
<evidence type="ECO:0000256" key="1">
    <source>
        <dbReference type="SAM" id="Phobius"/>
    </source>
</evidence>
<evidence type="ECO:0000313" key="2">
    <source>
        <dbReference type="EMBL" id="MCO8297051.1"/>
    </source>
</evidence>
<dbReference type="PANTHER" id="PTHR32502:SF26">
    <property type="entry name" value="PHOSPHOTRANSFERASE SYSTEM SUGAR-SPECIFIC EIID COMPONENT"/>
    <property type="match status" value="1"/>
</dbReference>
<protein>
    <submittedName>
        <fullName evidence="2">PTS system mannose/fructose/sorbose family transporter subunit IID</fullName>
    </submittedName>
</protein>
<dbReference type="PANTHER" id="PTHR32502">
    <property type="entry name" value="N-ACETYLGALACTOSAMINE PERMEASE II COMPONENT-RELATED"/>
    <property type="match status" value="1"/>
</dbReference>
<comment type="caution">
    <text evidence="2">The sequence shown here is derived from an EMBL/GenBank/DDBJ whole genome shotgun (WGS) entry which is preliminary data.</text>
</comment>
<gene>
    <name evidence="2" type="ORF">HXW75_00975</name>
</gene>
<feature type="transmembrane region" description="Helical" evidence="1">
    <location>
        <begin position="270"/>
        <end position="292"/>
    </location>
</feature>
<keyword evidence="1" id="KW-0472">Membrane</keyword>